<dbReference type="HAMAP" id="MF_01855">
    <property type="entry name" value="FBPase_class1"/>
    <property type="match status" value="1"/>
</dbReference>
<feature type="domain" description="Fructose-1-6-bisphosphatase class I N-terminal" evidence="14">
    <location>
        <begin position="40"/>
        <end position="227"/>
    </location>
</feature>
<dbReference type="STRING" id="1391654.AKJ09_03939"/>
<feature type="binding site" evidence="12">
    <location>
        <position position="145"/>
    </location>
    <ligand>
        <name>Mg(2+)</name>
        <dbReference type="ChEBI" id="CHEBI:18420"/>
        <label>2</label>
    </ligand>
</feature>
<dbReference type="GO" id="GO:0006000">
    <property type="term" value="P:fructose metabolic process"/>
    <property type="evidence" value="ECO:0007669"/>
    <property type="project" value="TreeGrafter"/>
</dbReference>
<comment type="pathway">
    <text evidence="2">Carbohydrate biosynthesis; Calvin cycle.</text>
</comment>
<keyword evidence="5 12" id="KW-0963">Cytoplasm</keyword>
<protein>
    <recommendedName>
        <fullName evidence="10 12">Fructose-1,6-bisphosphatase class 1</fullName>
        <shortName evidence="12">FBPase class 1</shortName>
        <ecNumber evidence="4 12">3.1.3.11</ecNumber>
    </recommendedName>
    <alternativeName>
        <fullName evidence="11 12">D-fructose-1,6-bisphosphate 1-phosphohydrolase class 1</fullName>
    </alternativeName>
</protein>
<proteinExistence type="inferred from homology"/>
<dbReference type="GO" id="GO:0042132">
    <property type="term" value="F:fructose 1,6-bisphosphate 1-phosphatase activity"/>
    <property type="evidence" value="ECO:0007669"/>
    <property type="project" value="UniProtKB-UniRule"/>
</dbReference>
<dbReference type="Gene3D" id="3.30.540.10">
    <property type="entry name" value="Fructose-1,6-Bisphosphatase, subunit A, domain 1"/>
    <property type="match status" value="1"/>
</dbReference>
<dbReference type="InterPro" id="IPR044015">
    <property type="entry name" value="FBPase_C_dom"/>
</dbReference>
<feature type="binding site" evidence="12">
    <location>
        <position position="147"/>
    </location>
    <ligand>
        <name>Mg(2+)</name>
        <dbReference type="ChEBI" id="CHEBI:18420"/>
        <label>1</label>
    </ligand>
</feature>
<evidence type="ECO:0000256" key="6">
    <source>
        <dbReference type="ARBA" id="ARBA00022723"/>
    </source>
</evidence>
<keyword evidence="6 12" id="KW-0479">Metal-binding</keyword>
<dbReference type="CDD" id="cd00354">
    <property type="entry name" value="FBPase"/>
    <property type="match status" value="1"/>
</dbReference>
<dbReference type="GO" id="GO:0005986">
    <property type="term" value="P:sucrose biosynthetic process"/>
    <property type="evidence" value="ECO:0007669"/>
    <property type="project" value="TreeGrafter"/>
</dbReference>
<evidence type="ECO:0000256" key="10">
    <source>
        <dbReference type="ARBA" id="ARBA00072069"/>
    </source>
</evidence>
<feature type="domain" description="Fructose-1-6-bisphosphatase class 1 C-terminal" evidence="15">
    <location>
        <begin position="231"/>
        <end position="370"/>
    </location>
</feature>
<dbReference type="KEGG" id="llu:AKJ09_03939"/>
<sequence>MSVALAACGEGRLRRQPADFIMAESSSIPSIRPAHVVGTTLREHVLQDMHAAPGATGEFTSLLNHISLAIRIINSRVRAAGLAGLLGYTGETNVQGEAVQKLDAFSNEVLLNVLDRSGHCGLIGSEELDDAQINNNHAKYVVLFDPLDGSSNIDTNVGIGTIFAVLRRSEPKLTRPNLADALRPGREIVAAGYVLYGPSTVFVLSTGQGTHGFTLDPAIGEFFLSHPDIRVPARGSCFSVNEGNFSRWSPEIQNWARWIKGEDSTVIVPSEGAEPLKTPYGARYVGSLVADAHRTLIKGGIFAYPADSKSKNGKLRLLYEANPMAFLFEQAGGMATNGKDRILEIMPTELHQRVPLVLGSRDDVSVFRQFVTGERVK</sequence>
<dbReference type="NCBIfam" id="NF006778">
    <property type="entry name" value="PRK09293.1-1"/>
    <property type="match status" value="1"/>
</dbReference>
<keyword evidence="8 12" id="KW-0460">Magnesium</keyword>
<dbReference type="GO" id="GO:0006002">
    <property type="term" value="P:fructose 6-phosphate metabolic process"/>
    <property type="evidence" value="ECO:0007669"/>
    <property type="project" value="TreeGrafter"/>
</dbReference>
<dbReference type="AlphaFoldDB" id="A0A0K1PUS1"/>
<feature type="binding site" evidence="12">
    <location>
        <position position="241"/>
    </location>
    <ligand>
        <name>substrate</name>
    </ligand>
</feature>
<evidence type="ECO:0000256" key="11">
    <source>
        <dbReference type="ARBA" id="ARBA00081210"/>
    </source>
</evidence>
<evidence type="ECO:0000256" key="12">
    <source>
        <dbReference type="HAMAP-Rule" id="MF_01855"/>
    </source>
</evidence>
<dbReference type="Pfam" id="PF18913">
    <property type="entry name" value="FBPase_C"/>
    <property type="match status" value="1"/>
</dbReference>
<dbReference type="InterPro" id="IPR000146">
    <property type="entry name" value="FBPase_class-1"/>
</dbReference>
<gene>
    <name evidence="12" type="primary">fbp</name>
    <name evidence="16" type="ORF">AKJ09_03939</name>
</gene>
<name>A0A0K1PUS1_9BACT</name>
<dbReference type="SUPFAM" id="SSF56655">
    <property type="entry name" value="Carbohydrate phosphatase"/>
    <property type="match status" value="1"/>
</dbReference>
<evidence type="ECO:0000256" key="7">
    <source>
        <dbReference type="ARBA" id="ARBA00022801"/>
    </source>
</evidence>
<dbReference type="PANTHER" id="PTHR11556">
    <property type="entry name" value="FRUCTOSE-1,6-BISPHOSPHATASE-RELATED"/>
    <property type="match status" value="1"/>
</dbReference>
<dbReference type="EC" id="3.1.3.11" evidence="4 12"/>
<dbReference type="EMBL" id="CP012333">
    <property type="protein sequence ID" value="AKU97275.1"/>
    <property type="molecule type" value="Genomic_DNA"/>
</dbReference>
<comment type="subunit">
    <text evidence="12">Homotetramer.</text>
</comment>
<evidence type="ECO:0000256" key="4">
    <source>
        <dbReference type="ARBA" id="ARBA00013093"/>
    </source>
</evidence>
<evidence type="ECO:0000256" key="1">
    <source>
        <dbReference type="ARBA" id="ARBA00001273"/>
    </source>
</evidence>
<dbReference type="GO" id="GO:0005829">
    <property type="term" value="C:cytosol"/>
    <property type="evidence" value="ECO:0007669"/>
    <property type="project" value="TreeGrafter"/>
</dbReference>
<keyword evidence="17" id="KW-1185">Reference proteome</keyword>
<dbReference type="GO" id="GO:0006094">
    <property type="term" value="P:gluconeogenesis"/>
    <property type="evidence" value="ECO:0007669"/>
    <property type="project" value="UniProtKB-UniRule"/>
</dbReference>
<evidence type="ECO:0000313" key="16">
    <source>
        <dbReference type="EMBL" id="AKU97275.1"/>
    </source>
</evidence>
<feature type="binding site" evidence="12">
    <location>
        <position position="320"/>
    </location>
    <ligand>
        <name>Mg(2+)</name>
        <dbReference type="ChEBI" id="CHEBI:18420"/>
        <label>2</label>
    </ligand>
</feature>
<dbReference type="Proteomes" id="UP000064967">
    <property type="component" value="Chromosome"/>
</dbReference>
<evidence type="ECO:0000259" key="15">
    <source>
        <dbReference type="Pfam" id="PF18913"/>
    </source>
</evidence>
<accession>A0A0K1PUS1</accession>
<evidence type="ECO:0000313" key="17">
    <source>
        <dbReference type="Proteomes" id="UP000064967"/>
    </source>
</evidence>
<evidence type="ECO:0000256" key="3">
    <source>
        <dbReference type="ARBA" id="ARBA00010941"/>
    </source>
</evidence>
<evidence type="ECO:0000256" key="13">
    <source>
        <dbReference type="RuleBase" id="RU000508"/>
    </source>
</evidence>
<dbReference type="PRINTS" id="PR00115">
    <property type="entry name" value="F16BPHPHTASE"/>
</dbReference>
<comment type="catalytic activity">
    <reaction evidence="1 12">
        <text>beta-D-fructose 1,6-bisphosphate + H2O = beta-D-fructose 6-phosphate + phosphate</text>
        <dbReference type="Rhea" id="RHEA:11064"/>
        <dbReference type="ChEBI" id="CHEBI:15377"/>
        <dbReference type="ChEBI" id="CHEBI:32966"/>
        <dbReference type="ChEBI" id="CHEBI:43474"/>
        <dbReference type="ChEBI" id="CHEBI:57634"/>
        <dbReference type="EC" id="3.1.3.11"/>
    </reaction>
</comment>
<reference evidence="16 17" key="1">
    <citation type="submission" date="2015-08" db="EMBL/GenBank/DDBJ databases">
        <authorList>
            <person name="Babu N.S."/>
            <person name="Beckwith C.J."/>
            <person name="Beseler K.G."/>
            <person name="Brison A."/>
            <person name="Carone J.V."/>
            <person name="Caskin T.P."/>
            <person name="Diamond M."/>
            <person name="Durham M.E."/>
            <person name="Foxe J.M."/>
            <person name="Go M."/>
            <person name="Henderson B.A."/>
            <person name="Jones I.B."/>
            <person name="McGettigan J.A."/>
            <person name="Micheletti S.J."/>
            <person name="Nasrallah M.E."/>
            <person name="Ortiz D."/>
            <person name="Piller C.R."/>
            <person name="Privatt S.R."/>
            <person name="Schneider S.L."/>
            <person name="Sharp S."/>
            <person name="Smith T.C."/>
            <person name="Stanton J.D."/>
            <person name="Ullery H.E."/>
            <person name="Wilson R.J."/>
            <person name="Serrano M.G."/>
            <person name="Buck G."/>
            <person name="Lee V."/>
            <person name="Wang Y."/>
            <person name="Carvalho R."/>
            <person name="Voegtly L."/>
            <person name="Shi R."/>
            <person name="Duckworth R."/>
            <person name="Johnson A."/>
            <person name="Loviza R."/>
            <person name="Walstead R."/>
            <person name="Shah Z."/>
            <person name="Kiflezghi M."/>
            <person name="Wade K."/>
            <person name="Ball S.L."/>
            <person name="Bradley K.W."/>
            <person name="Asai D.J."/>
            <person name="Bowman C.A."/>
            <person name="Russell D.A."/>
            <person name="Pope W.H."/>
            <person name="Jacobs-Sera D."/>
            <person name="Hendrix R.W."/>
            <person name="Hatfull G.F."/>
        </authorList>
    </citation>
    <scope>NUCLEOTIDE SEQUENCE [LARGE SCALE GENOMIC DNA]</scope>
    <source>
        <strain evidence="16 17">DSM 27648</strain>
    </source>
</reference>
<feature type="binding site" evidence="12">
    <location>
        <position position="126"/>
    </location>
    <ligand>
        <name>Mg(2+)</name>
        <dbReference type="ChEBI" id="CHEBI:18420"/>
        <label>1</label>
    </ligand>
</feature>
<feature type="binding site" evidence="12">
    <location>
        <position position="145"/>
    </location>
    <ligand>
        <name>Mg(2+)</name>
        <dbReference type="ChEBI" id="CHEBI:18420"/>
        <label>1</label>
    </ligand>
</feature>
<evidence type="ECO:0000256" key="5">
    <source>
        <dbReference type="ARBA" id="ARBA00022490"/>
    </source>
</evidence>
<dbReference type="FunFam" id="3.40.190.80:FF:000001">
    <property type="entry name" value="Fructose-1,6-bisphosphatase class 1"/>
    <property type="match status" value="1"/>
</dbReference>
<feature type="binding site" evidence="12">
    <location>
        <position position="284"/>
    </location>
    <ligand>
        <name>substrate</name>
    </ligand>
</feature>
<organism evidence="16 17">
    <name type="scientific">Labilithrix luteola</name>
    <dbReference type="NCBI Taxonomy" id="1391654"/>
    <lineage>
        <taxon>Bacteria</taxon>
        <taxon>Pseudomonadati</taxon>
        <taxon>Myxococcota</taxon>
        <taxon>Polyangia</taxon>
        <taxon>Polyangiales</taxon>
        <taxon>Labilitrichaceae</taxon>
        <taxon>Labilithrix</taxon>
    </lineage>
</organism>
<dbReference type="PATRIC" id="fig|1391654.3.peg.3997"/>
<feature type="binding site" evidence="12">
    <location>
        <position position="314"/>
    </location>
    <ligand>
        <name>substrate</name>
    </ligand>
</feature>
<dbReference type="GO" id="GO:0030388">
    <property type="term" value="P:fructose 1,6-bisphosphate metabolic process"/>
    <property type="evidence" value="ECO:0007669"/>
    <property type="project" value="TreeGrafter"/>
</dbReference>
<dbReference type="Pfam" id="PF00316">
    <property type="entry name" value="FBPase"/>
    <property type="match status" value="1"/>
</dbReference>
<keyword evidence="7 12" id="KW-0378">Hydrolase</keyword>
<evidence type="ECO:0000256" key="2">
    <source>
        <dbReference type="ARBA" id="ARBA00005215"/>
    </source>
</evidence>
<dbReference type="Gene3D" id="3.40.190.80">
    <property type="match status" value="1"/>
</dbReference>
<dbReference type="InterPro" id="IPR020548">
    <property type="entry name" value="Fructose_bisphosphatase_AS"/>
</dbReference>
<dbReference type="PANTHER" id="PTHR11556:SF35">
    <property type="entry name" value="SEDOHEPTULOSE-1,7-BISPHOSPHATASE, CHLOROPLASTIC"/>
    <property type="match status" value="1"/>
</dbReference>
<dbReference type="InterPro" id="IPR028343">
    <property type="entry name" value="FBPtase"/>
</dbReference>
<dbReference type="PIRSF" id="PIRSF500210">
    <property type="entry name" value="FBPtase"/>
    <property type="match status" value="1"/>
</dbReference>
<dbReference type="PIRSF" id="PIRSF000904">
    <property type="entry name" value="FBPtase_SBPase"/>
    <property type="match status" value="1"/>
</dbReference>
<dbReference type="GO" id="GO:0000287">
    <property type="term" value="F:magnesium ion binding"/>
    <property type="evidence" value="ECO:0007669"/>
    <property type="project" value="UniProtKB-UniRule"/>
</dbReference>
<comment type="caution">
    <text evidence="12">Lacks conserved residue(s) required for the propagation of feature annotation.</text>
</comment>
<dbReference type="InterPro" id="IPR033391">
    <property type="entry name" value="FBPase_N"/>
</dbReference>
<evidence type="ECO:0000259" key="14">
    <source>
        <dbReference type="Pfam" id="PF00316"/>
    </source>
</evidence>
<evidence type="ECO:0000256" key="8">
    <source>
        <dbReference type="ARBA" id="ARBA00022842"/>
    </source>
</evidence>
<comment type="similarity">
    <text evidence="3 12 13">Belongs to the FBPase class 1 family.</text>
</comment>
<evidence type="ECO:0000256" key="9">
    <source>
        <dbReference type="ARBA" id="ARBA00023277"/>
    </source>
</evidence>
<comment type="subcellular location">
    <subcellularLocation>
        <location evidence="12">Cytoplasm</location>
    </subcellularLocation>
</comment>
<dbReference type="FunFam" id="3.30.540.10:FF:000002">
    <property type="entry name" value="Fructose-1,6-bisphosphatase class 1"/>
    <property type="match status" value="1"/>
</dbReference>
<feature type="binding site" evidence="12">
    <location>
        <position position="148"/>
    </location>
    <ligand>
        <name>Mg(2+)</name>
        <dbReference type="ChEBI" id="CHEBI:18420"/>
        <label>2</label>
    </ligand>
</feature>
<dbReference type="PROSITE" id="PS00124">
    <property type="entry name" value="FBPASE"/>
    <property type="match status" value="1"/>
</dbReference>
<keyword evidence="9 12" id="KW-0119">Carbohydrate metabolism</keyword>
<comment type="cofactor">
    <cofactor evidence="12">
        <name>Mg(2+)</name>
        <dbReference type="ChEBI" id="CHEBI:18420"/>
    </cofactor>
    <text evidence="12">Binds 2 magnesium ions per subunit.</text>
</comment>
<feature type="binding site" evidence="12">
    <location>
        <begin position="148"/>
        <end position="151"/>
    </location>
    <ligand>
        <name>substrate</name>
    </ligand>
</feature>